<evidence type="ECO:0000313" key="2">
    <source>
        <dbReference type="EMBL" id="ESL11693.1"/>
    </source>
</evidence>
<name>A0A061J8D6_TRYRA</name>
<dbReference type="VEuPathDB" id="TriTrypDB:TRSC58_00550"/>
<keyword evidence="1" id="KW-1133">Transmembrane helix</keyword>
<dbReference type="InterPro" id="IPR053725">
    <property type="entry name" value="CRISPR_Cas5_sf"/>
</dbReference>
<dbReference type="Gene3D" id="3.30.70.3120">
    <property type="match status" value="1"/>
</dbReference>
<proteinExistence type="predicted"/>
<organism evidence="2 3">
    <name type="scientific">Trypanosoma rangeli SC58</name>
    <dbReference type="NCBI Taxonomy" id="429131"/>
    <lineage>
        <taxon>Eukaryota</taxon>
        <taxon>Discoba</taxon>
        <taxon>Euglenozoa</taxon>
        <taxon>Kinetoplastea</taxon>
        <taxon>Metakinetoplastina</taxon>
        <taxon>Trypanosomatida</taxon>
        <taxon>Trypanosomatidae</taxon>
        <taxon>Trypanosoma</taxon>
        <taxon>Herpetosoma</taxon>
    </lineage>
</organism>
<evidence type="ECO:0000313" key="3">
    <source>
        <dbReference type="Proteomes" id="UP000031737"/>
    </source>
</evidence>
<evidence type="ECO:0008006" key="4">
    <source>
        <dbReference type="Google" id="ProtNLM"/>
    </source>
</evidence>
<keyword evidence="1" id="KW-0812">Transmembrane</keyword>
<reference evidence="2 3" key="1">
    <citation type="submission" date="2013-07" db="EMBL/GenBank/DDBJ databases">
        <authorList>
            <person name="Stoco P.H."/>
            <person name="Wagner G."/>
            <person name="Gerber A."/>
            <person name="Zaha A."/>
            <person name="Thompson C."/>
            <person name="Bartholomeu D.C."/>
            <person name="Luckemeyer D.D."/>
            <person name="Bahia D."/>
            <person name="Loreto E."/>
            <person name="Prestes E.B."/>
            <person name="Lima F.M."/>
            <person name="Rodrigues-Luiz G."/>
            <person name="Vallejo G.A."/>
            <person name="Filho J.F."/>
            <person name="Monteiro K.M."/>
            <person name="Tyler K.M."/>
            <person name="de Almeida L.G."/>
            <person name="Ortiz M.F."/>
            <person name="Siervo M.A."/>
            <person name="de Moraes M.H."/>
            <person name="Cunha O.L."/>
            <person name="Mendonca-Neto R."/>
            <person name="Silva R."/>
            <person name="Teixeira S.M."/>
            <person name="Murta S.M."/>
            <person name="Sincero T.C."/>
            <person name="Mendes T.A."/>
            <person name="Urmenyi T.P."/>
            <person name="Silva V.G."/>
            <person name="da Rocha W.D."/>
            <person name="Andersson B."/>
            <person name="Romanha A.J."/>
            <person name="Steindel M."/>
            <person name="de Vasconcelos A.T."/>
            <person name="Grisard E.C."/>
        </authorList>
    </citation>
    <scope>NUCLEOTIDE SEQUENCE [LARGE SCALE GENOMIC DNA]</scope>
    <source>
        <strain evidence="2 3">SC58</strain>
    </source>
</reference>
<dbReference type="OrthoDB" id="244029at2759"/>
<keyword evidence="3" id="KW-1185">Reference proteome</keyword>
<comment type="caution">
    <text evidence="2">The sequence shown here is derived from an EMBL/GenBank/DDBJ whole genome shotgun (WGS) entry which is preliminary data.</text>
</comment>
<gene>
    <name evidence="2" type="ORF">TRSC58_00550</name>
</gene>
<sequence>MSTPLLAVGSSAESRLRAALLPLAVAVIGAGCLTRLYCRCILHVRPNCVTIVYETRRKTILATSMDKERGVNEGLLQYYHFRPLMCVIGYFLYSSKSLVVVPPSTFFGAFTLPRAVIEEHGEGRAVECTVEAIQATDGYVRMTLTVWYCIPFEQLERYLAAVGPTPPNERIAMVTAAVVKARAAELSVGLIINKAMREDSFLIPFREHLASKVMSEACVKLLDLIVESSEICEQPAGV</sequence>
<protein>
    <recommendedName>
        <fullName evidence="4">Band 7 domain-containing protein</fullName>
    </recommendedName>
</protein>
<dbReference type="AlphaFoldDB" id="A0A061J8D6"/>
<dbReference type="Proteomes" id="UP000031737">
    <property type="component" value="Unassembled WGS sequence"/>
</dbReference>
<accession>A0A061J8D6</accession>
<feature type="transmembrane region" description="Helical" evidence="1">
    <location>
        <begin position="20"/>
        <end position="38"/>
    </location>
</feature>
<dbReference type="EMBL" id="AUPL01000550">
    <property type="protein sequence ID" value="ESL11693.1"/>
    <property type="molecule type" value="Genomic_DNA"/>
</dbReference>
<evidence type="ECO:0000256" key="1">
    <source>
        <dbReference type="SAM" id="Phobius"/>
    </source>
</evidence>
<keyword evidence="1" id="KW-0472">Membrane</keyword>